<evidence type="ECO:0000313" key="3">
    <source>
        <dbReference type="Proteomes" id="UP000078224"/>
    </source>
</evidence>
<feature type="transmembrane region" description="Helical" evidence="1">
    <location>
        <begin position="6"/>
        <end position="25"/>
    </location>
</feature>
<dbReference type="OrthoDB" id="7058271at2"/>
<dbReference type="GO" id="GO:0005886">
    <property type="term" value="C:plasma membrane"/>
    <property type="evidence" value="ECO:0007669"/>
    <property type="project" value="TreeGrafter"/>
</dbReference>
<name>A0A1B7JRC3_9GAMM</name>
<protein>
    <submittedName>
        <fullName evidence="2">Anaerobic dimethyl sulfoxide reductase subunit C</fullName>
        <ecNumber evidence="2">1.8.99.-</ecNumber>
    </submittedName>
</protein>
<accession>A0A1B7JRC3</accession>
<feature type="transmembrane region" description="Helical" evidence="1">
    <location>
        <begin position="87"/>
        <end position="106"/>
    </location>
</feature>
<feature type="transmembrane region" description="Helical" evidence="1">
    <location>
        <begin position="113"/>
        <end position="135"/>
    </location>
</feature>
<dbReference type="Proteomes" id="UP000078224">
    <property type="component" value="Unassembled WGS sequence"/>
</dbReference>
<dbReference type="GO" id="GO:0009390">
    <property type="term" value="C:dimethyl sulfoxide reductase complex"/>
    <property type="evidence" value="ECO:0007669"/>
    <property type="project" value="TreeGrafter"/>
</dbReference>
<dbReference type="EMBL" id="LXEW01000037">
    <property type="protein sequence ID" value="OAT50457.1"/>
    <property type="molecule type" value="Genomic_DNA"/>
</dbReference>
<dbReference type="PANTHER" id="PTHR38095">
    <property type="entry name" value="ANAEROBIC DIMETHYL SULFOXIDE REDUCTASE CHAIN YNFH"/>
    <property type="match status" value="1"/>
</dbReference>
<evidence type="ECO:0000313" key="2">
    <source>
        <dbReference type="EMBL" id="OAT50457.1"/>
    </source>
</evidence>
<keyword evidence="1" id="KW-0812">Transmembrane</keyword>
<evidence type="ECO:0000256" key="1">
    <source>
        <dbReference type="SAM" id="Phobius"/>
    </source>
</evidence>
<feature type="transmembrane region" description="Helical" evidence="1">
    <location>
        <begin position="186"/>
        <end position="203"/>
    </location>
</feature>
<comment type="caution">
    <text evidence="2">The sequence shown here is derived from an EMBL/GenBank/DDBJ whole genome shotgun (WGS) entry which is preliminary data.</text>
</comment>
<feature type="transmembrane region" description="Helical" evidence="1">
    <location>
        <begin position="239"/>
        <end position="257"/>
    </location>
</feature>
<dbReference type="Pfam" id="PF04976">
    <property type="entry name" value="DmsC"/>
    <property type="match status" value="1"/>
</dbReference>
<proteinExistence type="predicted"/>
<keyword evidence="1" id="KW-1133">Transmembrane helix</keyword>
<dbReference type="PATRIC" id="fig|1354272.4.peg.2667"/>
<keyword evidence="2" id="KW-0560">Oxidoreductase</keyword>
<feature type="transmembrane region" description="Helical" evidence="1">
    <location>
        <begin position="45"/>
        <end position="67"/>
    </location>
</feature>
<dbReference type="GO" id="GO:0019645">
    <property type="term" value="P:anaerobic electron transport chain"/>
    <property type="evidence" value="ECO:0007669"/>
    <property type="project" value="InterPro"/>
</dbReference>
<dbReference type="InterPro" id="IPR007059">
    <property type="entry name" value="DmsC"/>
</dbReference>
<gene>
    <name evidence="2" type="ORF">M998_2619</name>
</gene>
<dbReference type="PANTHER" id="PTHR38095:SF2">
    <property type="entry name" value="ANAEROBIC DIMETHYL SULFOXIDE REDUCTASE CHAIN C"/>
    <property type="match status" value="1"/>
</dbReference>
<dbReference type="GO" id="GO:0009389">
    <property type="term" value="F:dimethyl sulfoxide reductase activity"/>
    <property type="evidence" value="ECO:0007669"/>
    <property type="project" value="TreeGrafter"/>
</dbReference>
<dbReference type="AlphaFoldDB" id="A0A1B7JRC3"/>
<reference evidence="2 3" key="1">
    <citation type="submission" date="2016-04" db="EMBL/GenBank/DDBJ databases">
        <title>ATOL: Assembling a taxonomically balanced genome-scale reconstruction of the evolutionary history of the Enterobacteriaceae.</title>
        <authorList>
            <person name="Plunkett G.III."/>
            <person name="Neeno-Eckwall E.C."/>
            <person name="Glasner J.D."/>
            <person name="Perna N.T."/>
        </authorList>
    </citation>
    <scope>NUCLEOTIDE SEQUENCE [LARGE SCALE GENOMIC DNA]</scope>
    <source>
        <strain evidence="2 3">ATCC 35613</strain>
    </source>
</reference>
<dbReference type="EC" id="1.8.99.-" evidence="2"/>
<keyword evidence="3" id="KW-1185">Reference proteome</keyword>
<organism evidence="2 3">
    <name type="scientific">Providencia heimbachae ATCC 35613</name>
    <dbReference type="NCBI Taxonomy" id="1354272"/>
    <lineage>
        <taxon>Bacteria</taxon>
        <taxon>Pseudomonadati</taxon>
        <taxon>Pseudomonadota</taxon>
        <taxon>Gammaproteobacteria</taxon>
        <taxon>Enterobacterales</taxon>
        <taxon>Morganellaceae</taxon>
        <taxon>Providencia</taxon>
    </lineage>
</organism>
<feature type="transmembrane region" description="Helical" evidence="1">
    <location>
        <begin position="147"/>
        <end position="165"/>
    </location>
</feature>
<sequence length="299" mass="33889">MNEWPLLLFTFLMQASIGLSLMLGLSAKKLSTVFAGKVNTQFLLWYLFVACVFAGIGLLSSITHLGVPLNAPHSLLNLFSSWLSREVVFTATYFTFLGLTFLWLWFKKELSYLLLGLAIIAGLCDVYAMASIYRYTSMLTWMSDNTYFMFYGAMLTLGAAGYYLLINLLLKFNASSDEVQIPSRGLWILWSIIGISLFIRLVYQPFYESYLVDTAYTNESITFPVASISAYQEIWSLRMSSWLIGIFAVITLGYGLFCRMKSTAKITLIPRGNTYLTLGCTSAIVAEFMLRYCFYTIHI</sequence>
<dbReference type="RefSeq" id="WP_068909248.1">
    <property type="nucleotide sequence ID" value="NZ_LXEW01000037.1"/>
</dbReference>
<keyword evidence="1" id="KW-0472">Membrane</keyword>